<evidence type="ECO:0000313" key="2">
    <source>
        <dbReference type="Proteomes" id="UP000010411"/>
    </source>
</evidence>
<dbReference type="Proteomes" id="UP000010411">
    <property type="component" value="Unassembled WGS sequence"/>
</dbReference>
<gene>
    <name evidence="1" type="ORF">STRIP9103_07422</name>
</gene>
<name>L1KIQ2_9ACTN</name>
<evidence type="ECO:0000313" key="1">
    <source>
        <dbReference type="EMBL" id="EKX60467.1"/>
    </source>
</evidence>
<protein>
    <submittedName>
        <fullName evidence="1">Uncharacterized protein</fullName>
    </submittedName>
</protein>
<sequence length="74" mass="7695">MDRALGAWTARTRGLGGELHAVGRRRLIRRALITVSTPSPTREAMAPISSAVAACMGPPGGEGGQGSSYTRFVV</sequence>
<accession>L1KIQ2</accession>
<reference evidence="1 2" key="1">
    <citation type="submission" date="2012-11" db="EMBL/GenBank/DDBJ databases">
        <authorList>
            <person name="Huguet-Tapia J.C."/>
            <person name="Durkin A.S."/>
            <person name="Pettis G.S."/>
            <person name="Badger J.H."/>
        </authorList>
    </citation>
    <scope>NUCLEOTIDE SEQUENCE [LARGE SCALE GENOMIC DNA]</scope>
    <source>
        <strain evidence="1 2">91-03</strain>
    </source>
</reference>
<keyword evidence="2" id="KW-1185">Reference proteome</keyword>
<dbReference type="AlphaFoldDB" id="L1KIQ2"/>
<proteinExistence type="predicted"/>
<organism evidence="1 2">
    <name type="scientific">Streptomyces ipomoeae 91-03</name>
    <dbReference type="NCBI Taxonomy" id="698759"/>
    <lineage>
        <taxon>Bacteria</taxon>
        <taxon>Bacillati</taxon>
        <taxon>Actinomycetota</taxon>
        <taxon>Actinomycetes</taxon>
        <taxon>Kitasatosporales</taxon>
        <taxon>Streptomycetaceae</taxon>
        <taxon>Streptomyces</taxon>
    </lineage>
</organism>
<dbReference type="EMBL" id="AEJC01000650">
    <property type="protein sequence ID" value="EKX60467.1"/>
    <property type="molecule type" value="Genomic_DNA"/>
</dbReference>
<comment type="caution">
    <text evidence="1">The sequence shown here is derived from an EMBL/GenBank/DDBJ whole genome shotgun (WGS) entry which is preliminary data.</text>
</comment>